<reference evidence="2 3" key="1">
    <citation type="submission" date="2019-05" db="EMBL/GenBank/DDBJ databases">
        <authorList>
            <consortium name="Pathogen Informatics"/>
        </authorList>
    </citation>
    <scope>NUCLEOTIDE SEQUENCE [LARGE SCALE GENOMIC DNA]</scope>
    <source>
        <strain evidence="2 3">NCTC11557</strain>
    </source>
</reference>
<dbReference type="RefSeq" id="WP_049519488.1">
    <property type="nucleotide sequence ID" value="NZ_CABEIX010000004.1"/>
</dbReference>
<protein>
    <submittedName>
        <fullName evidence="2">Adhesin AIDA-I</fullName>
    </submittedName>
</protein>
<name>A0AAE9U4P6_STREQ</name>
<evidence type="ECO:0000259" key="1">
    <source>
        <dbReference type="Pfam" id="PF13349"/>
    </source>
</evidence>
<gene>
    <name evidence="2" type="ORF">NCTC11557_00600</name>
</gene>
<evidence type="ECO:0000313" key="2">
    <source>
        <dbReference type="EMBL" id="VTT23198.1"/>
    </source>
</evidence>
<organism evidence="2 3">
    <name type="scientific">Streptococcus dysgalactiae subsp. equisimilis</name>
    <name type="common">Streptococcus equisimilis</name>
    <dbReference type="NCBI Taxonomy" id="119602"/>
    <lineage>
        <taxon>Bacteria</taxon>
        <taxon>Bacillati</taxon>
        <taxon>Bacillota</taxon>
        <taxon>Bacilli</taxon>
        <taxon>Lactobacillales</taxon>
        <taxon>Streptococcaceae</taxon>
        <taxon>Streptococcus</taxon>
    </lineage>
</organism>
<dbReference type="Gene3D" id="2.160.20.120">
    <property type="match status" value="1"/>
</dbReference>
<dbReference type="InterPro" id="IPR025164">
    <property type="entry name" value="Toastrack_DUF4097"/>
</dbReference>
<feature type="domain" description="DUF4097" evidence="1">
    <location>
        <begin position="52"/>
        <end position="357"/>
    </location>
</feature>
<comment type="caution">
    <text evidence="2">The sequence shown here is derived from an EMBL/GenBank/DDBJ whole genome shotgun (WGS) entry which is preliminary data.</text>
</comment>
<evidence type="ECO:0000313" key="3">
    <source>
        <dbReference type="Proteomes" id="UP000339049"/>
    </source>
</evidence>
<dbReference type="Pfam" id="PF13349">
    <property type="entry name" value="DUF4097"/>
    <property type="match status" value="1"/>
</dbReference>
<dbReference type="AlphaFoldDB" id="A0AAE9U4P6"/>
<proteinExistence type="predicted"/>
<dbReference type="Proteomes" id="UP000339049">
    <property type="component" value="Unassembled WGS sequence"/>
</dbReference>
<dbReference type="EMBL" id="CABEIY010000006">
    <property type="protein sequence ID" value="VTT23198.1"/>
    <property type="molecule type" value="Genomic_DNA"/>
</dbReference>
<sequence>MKNISRKCFMTSVVCIVLGAILLGAGYATGGLQDIKHQTAPKKVIQTVDHVTALDIDTNFSTITVETGPVKKPTVTYYTHPKFIDPLEIKIENETLHISEKPRDVIITGGIELIGFGLNKSDRNHNYRTTTITLPKGTSLKEFKGSSMPQATISDLTIQDLEFSGGLTLLNTRIKKGKVLGTFDATDSLLANLELKADYSLSSLTNSSLENGTISLGHGQLTTKNTNLKSVTIQSLSPGGVEAEETSLENVTFTVTSEQESEETNDNGAIFTAHALTLKGTNTISGGGGDVAVDITLTDPKTTDYKAKTEDGKISLGPLLTPAKIDKGTTSDNITYTANTEKATGSLTVELNKGDIILK</sequence>
<accession>A0AAE9U4P6</accession>